<dbReference type="Gene3D" id="3.40.50.80">
    <property type="entry name" value="Nucleotide-binding domain of ferredoxin-NADP reductase (FNR) module"/>
    <property type="match status" value="1"/>
</dbReference>
<dbReference type="Gene3D" id="2.40.30.10">
    <property type="entry name" value="Translation factors"/>
    <property type="match status" value="1"/>
</dbReference>
<dbReference type="PIRSF" id="PIRSF000209">
    <property type="entry name" value="Bifunctional_P450_P450R"/>
    <property type="match status" value="1"/>
</dbReference>
<comment type="cofactor">
    <cofactor evidence="14">
        <name>FAD</name>
        <dbReference type="ChEBI" id="CHEBI:57692"/>
    </cofactor>
    <cofactor evidence="14">
        <name>FMN</name>
        <dbReference type="ChEBI" id="CHEBI:58210"/>
    </cofactor>
</comment>
<comment type="catalytic activity">
    <reaction evidence="14">
        <text>2 oxidized [cytochrome P450] + NADPH = 2 reduced [cytochrome P450] + NADP(+) + H(+)</text>
        <dbReference type="Rhea" id="RHEA:24040"/>
        <dbReference type="Rhea" id="RHEA-COMP:14627"/>
        <dbReference type="Rhea" id="RHEA-COMP:14628"/>
        <dbReference type="ChEBI" id="CHEBI:15378"/>
        <dbReference type="ChEBI" id="CHEBI:55376"/>
        <dbReference type="ChEBI" id="CHEBI:57783"/>
        <dbReference type="ChEBI" id="CHEBI:58349"/>
        <dbReference type="ChEBI" id="CHEBI:60344"/>
        <dbReference type="EC" id="1.6.2.4"/>
    </reaction>
</comment>
<dbReference type="PANTHER" id="PTHR19384:SF127">
    <property type="entry name" value="BIFUNCTIONAL CYTOCHROME P450_NADPH--P450 REDUCTASE"/>
    <property type="match status" value="1"/>
</dbReference>
<reference evidence="18 19" key="1">
    <citation type="journal article" date="2015" name="BMC Genomics">
        <title>The genome of the truffle-parasite Tolypocladium ophioglossoides and the evolution of antifungal peptaibiotics.</title>
        <authorList>
            <person name="Quandt C.A."/>
            <person name="Bushley K.E."/>
            <person name="Spatafora J.W."/>
        </authorList>
    </citation>
    <scope>NUCLEOTIDE SEQUENCE [LARGE SCALE GENOMIC DNA]</scope>
    <source>
        <strain evidence="18 19">CBS 100239</strain>
    </source>
</reference>
<dbReference type="CDD" id="cd11068">
    <property type="entry name" value="CYP120A1"/>
    <property type="match status" value="1"/>
</dbReference>
<dbReference type="GO" id="GO:0005506">
    <property type="term" value="F:iron ion binding"/>
    <property type="evidence" value="ECO:0007669"/>
    <property type="project" value="UniProtKB-UniRule"/>
</dbReference>
<dbReference type="Pfam" id="PF00667">
    <property type="entry name" value="FAD_binding_1"/>
    <property type="match status" value="1"/>
</dbReference>
<dbReference type="InterPro" id="IPR001128">
    <property type="entry name" value="Cyt_P450"/>
</dbReference>
<dbReference type="Proteomes" id="UP000036947">
    <property type="component" value="Unassembled WGS sequence"/>
</dbReference>
<dbReference type="SUPFAM" id="SSF52218">
    <property type="entry name" value="Flavoproteins"/>
    <property type="match status" value="1"/>
</dbReference>
<dbReference type="Gene3D" id="1.20.990.10">
    <property type="entry name" value="NADPH-cytochrome p450 Reductase, Chain A, domain 3"/>
    <property type="match status" value="1"/>
</dbReference>
<dbReference type="EMBL" id="LFRF01000013">
    <property type="protein sequence ID" value="KND90461.1"/>
    <property type="molecule type" value="Genomic_DNA"/>
</dbReference>
<dbReference type="GO" id="GO:0070330">
    <property type="term" value="F:aromatase activity"/>
    <property type="evidence" value="ECO:0007669"/>
    <property type="project" value="UniProtKB-UniRule"/>
</dbReference>
<evidence type="ECO:0000259" key="16">
    <source>
        <dbReference type="PROSITE" id="PS50902"/>
    </source>
</evidence>
<dbReference type="EC" id="1.14.14.1" evidence="14"/>
<dbReference type="SUPFAM" id="SSF48264">
    <property type="entry name" value="Cytochrome P450"/>
    <property type="match status" value="1"/>
</dbReference>
<dbReference type="STRING" id="1163406.A0A0L0N8S5"/>
<dbReference type="Pfam" id="PF00175">
    <property type="entry name" value="NAD_binding_1"/>
    <property type="match status" value="1"/>
</dbReference>
<evidence type="ECO:0000256" key="1">
    <source>
        <dbReference type="ARBA" id="ARBA00001971"/>
    </source>
</evidence>
<feature type="domain" description="FAD-binding FR-type" evidence="17">
    <location>
        <begin position="683"/>
        <end position="889"/>
    </location>
</feature>
<keyword evidence="9 14" id="KW-0521">NADP</keyword>
<dbReference type="Pfam" id="PF00067">
    <property type="entry name" value="p450"/>
    <property type="match status" value="1"/>
</dbReference>
<dbReference type="PROSITE" id="PS51384">
    <property type="entry name" value="FAD_FR"/>
    <property type="match status" value="1"/>
</dbReference>
<dbReference type="CDD" id="cd06206">
    <property type="entry name" value="bifunctional_CYPOR"/>
    <property type="match status" value="1"/>
</dbReference>
<comment type="caution">
    <text evidence="18">The sequence shown here is derived from an EMBL/GenBank/DDBJ whole genome shotgun (WGS) entry which is preliminary data.</text>
</comment>
<dbReference type="Gene3D" id="1.10.630.10">
    <property type="entry name" value="Cytochrome P450"/>
    <property type="match status" value="1"/>
</dbReference>
<gene>
    <name evidence="18" type="ORF">TOPH_05009</name>
</gene>
<dbReference type="InterPro" id="IPR017972">
    <property type="entry name" value="Cyt_P450_CS"/>
</dbReference>
<dbReference type="GO" id="GO:0050660">
    <property type="term" value="F:flavin adenine dinucleotide binding"/>
    <property type="evidence" value="ECO:0007669"/>
    <property type="project" value="TreeGrafter"/>
</dbReference>
<evidence type="ECO:0000256" key="10">
    <source>
        <dbReference type="ARBA" id="ARBA00022982"/>
    </source>
</evidence>
<evidence type="ECO:0000313" key="19">
    <source>
        <dbReference type="Proteomes" id="UP000036947"/>
    </source>
</evidence>
<dbReference type="OrthoDB" id="1470350at2759"/>
<dbReference type="PRINTS" id="PR00385">
    <property type="entry name" value="P450"/>
</dbReference>
<dbReference type="PROSITE" id="PS00086">
    <property type="entry name" value="CYTOCHROME_P450"/>
    <property type="match status" value="1"/>
</dbReference>
<keyword evidence="8 14" id="KW-0274">FAD</keyword>
<dbReference type="PRINTS" id="PR00463">
    <property type="entry name" value="EP450I"/>
</dbReference>
<keyword evidence="19" id="KW-1185">Reference proteome</keyword>
<evidence type="ECO:0000256" key="14">
    <source>
        <dbReference type="PIRNR" id="PIRNR000209"/>
    </source>
</evidence>
<dbReference type="InterPro" id="IPR023173">
    <property type="entry name" value="NADPH_Cyt_P450_Rdtase_alpha"/>
</dbReference>
<dbReference type="GO" id="GO:0005829">
    <property type="term" value="C:cytosol"/>
    <property type="evidence" value="ECO:0007669"/>
    <property type="project" value="TreeGrafter"/>
</dbReference>
<evidence type="ECO:0000256" key="15">
    <source>
        <dbReference type="PIRSR" id="PIRSR000209-1"/>
    </source>
</evidence>
<keyword evidence="4 14" id="KW-0349">Heme</keyword>
<evidence type="ECO:0000256" key="8">
    <source>
        <dbReference type="ARBA" id="ARBA00022827"/>
    </source>
</evidence>
<dbReference type="PROSITE" id="PS50902">
    <property type="entry name" value="FLAVODOXIN_LIKE"/>
    <property type="match status" value="1"/>
</dbReference>
<comment type="similarity">
    <text evidence="2 14">In the N-terminal section; belongs to the cytochrome P450 family.</text>
</comment>
<keyword evidence="7 14" id="KW-0479">Metal-binding</keyword>
<dbReference type="GO" id="GO:0020037">
    <property type="term" value="F:heme binding"/>
    <property type="evidence" value="ECO:0007669"/>
    <property type="project" value="UniProtKB-UniRule"/>
</dbReference>
<dbReference type="InterPro" id="IPR003097">
    <property type="entry name" value="CysJ-like_FAD-binding"/>
</dbReference>
<keyword evidence="12 14" id="KW-0408">Iron</keyword>
<accession>A0A0L0N8S5</accession>
<feature type="binding site" description="axial binding residue" evidence="15">
    <location>
        <position position="415"/>
    </location>
    <ligand>
        <name>heme</name>
        <dbReference type="ChEBI" id="CHEBI:30413"/>
    </ligand>
    <ligandPart>
        <name>Fe</name>
        <dbReference type="ChEBI" id="CHEBI:18248"/>
    </ligandPart>
</feature>
<dbReference type="InterPro" id="IPR017938">
    <property type="entry name" value="Riboflavin_synthase-like_b-brl"/>
</dbReference>
<evidence type="ECO:0000256" key="4">
    <source>
        <dbReference type="ARBA" id="ARBA00022617"/>
    </source>
</evidence>
<evidence type="ECO:0000256" key="12">
    <source>
        <dbReference type="ARBA" id="ARBA00023004"/>
    </source>
</evidence>
<evidence type="ECO:0000259" key="17">
    <source>
        <dbReference type="PROSITE" id="PS51384"/>
    </source>
</evidence>
<evidence type="ECO:0000256" key="9">
    <source>
        <dbReference type="ARBA" id="ARBA00022857"/>
    </source>
</evidence>
<dbReference type="InterPro" id="IPR039261">
    <property type="entry name" value="FNR_nucleotide-bd"/>
</dbReference>
<evidence type="ECO:0000256" key="2">
    <source>
        <dbReference type="ARBA" id="ARBA00010018"/>
    </source>
</evidence>
<name>A0A0L0N8S5_TOLOC</name>
<keyword evidence="6 14" id="KW-0288">FMN</keyword>
<dbReference type="SUPFAM" id="SSF52343">
    <property type="entry name" value="Ferredoxin reductase-like, C-terminal NADP-linked domain"/>
    <property type="match status" value="1"/>
</dbReference>
<protein>
    <recommendedName>
        <fullName evidence="14">Bifunctional cytochrome P450/NADPH--P450 reductase</fullName>
    </recommendedName>
    <domain>
        <recommendedName>
            <fullName evidence="14">Cytochrome P450</fullName>
            <ecNumber evidence="14">1.14.14.1</ecNumber>
        </recommendedName>
    </domain>
    <domain>
        <recommendedName>
            <fullName evidence="14">NADPH--cytochrome P450 reductase</fullName>
            <ecNumber evidence="14">1.6.2.4</ecNumber>
        </recommendedName>
    </domain>
</protein>
<sequence>MAEAIPIPEPPGLPLLGNLAEFTTSPLKDVLRLADTYGAQPLQAPFCYGIRLTKTCLGSVFRLHLGTRPVVFVTTNELVNDLCDEKRFHKSLASVLRAHDEEPNWGKAHRVLVPAFGPLSIRGMFDEMHDIASQLAMKFARHGPQAPISVSDDFTRMALDTLALCAMDFRFNSYYHEEMHPFIKAMGDFLSESSRRNKRPPFAPNFLYRAANEKFYNDIAIMRKTADEVVEARKKNPTGRKDLLSAMLNGVDPATGEKLSDANITDQLITFLIAGHETTSGMLSFTFYYLLKNPGAYQQVQQEVDRVIGRGKVTVDHVTKLPYIAATLREALRISATIPAFTVEPYEDTLLAGKYLVRKGEPITALLARAHLDPVVYGEDANEFKPERMLEDSFARLSKEFPNCWKPFGNGKRACIGRPFAWQEAVIAIAMLFQNFNFSLDDPNYNLEVQETLTIKPKDFFMRASLRHGMTPTELEHHLAGKGVGEHHHEMSRKASSHMSNTQEKPLAVFYGSNSGTCEALAQRVAADASRHGFRATTVAPLDAANQKIPKDRPVVIITASYEGQPPSNAALFVAWMESLKGKEMEDLSYAVFGCGHHDWVQTFHRIPKLVDSKLHELGGKRIVPLATTDAAERDMFSDFETWEDESLWPALHGMYGTEDSSDGGNDGLNVEVSLPRKTTLRQDVEEAQVVAAKTLTESGSVKKHIEIQLPTGMTYRAGDYLAVLPFNPKQTVARVFRRFGLSWDATLKITSDRLTTLPTDTAISAADVLSAYVELSQPATKRNIQALADAAQDEAVVKQLQQLVGEDYHDQVTVKRRSILDLLEQFPSISSSPLADPTKLTLTYSVLEQPAFSGQGPHVGVATSFLSSLGPGERLHVAVRPSKSFHLPGDAEKTPMVCVAAGSGIAPFRGFIQERAAMIGAGRKVAPALLFFGCRSPDQDDLYAEELARWEELGAVEVRRAYSRAADKSFGCKYVQHRLSQDRQDVYKLWDRGAKIYVCGSRDVGKAVEAVCVEMVQESGSAKHNKDVSEEAATAWFEKHRNERYVTDVFD</sequence>
<dbReference type="AlphaFoldDB" id="A0A0L0N8S5"/>
<dbReference type="InterPro" id="IPR023206">
    <property type="entry name" value="Bifunctional_P450_P450_red"/>
</dbReference>
<dbReference type="EC" id="1.6.2.4" evidence="14"/>
<dbReference type="InterPro" id="IPR036396">
    <property type="entry name" value="Cyt_P450_sf"/>
</dbReference>
<keyword evidence="10 14" id="KW-0249">Electron transport</keyword>
<evidence type="ECO:0000256" key="7">
    <source>
        <dbReference type="ARBA" id="ARBA00022723"/>
    </source>
</evidence>
<dbReference type="GO" id="GO:0010181">
    <property type="term" value="F:FMN binding"/>
    <property type="evidence" value="ECO:0007669"/>
    <property type="project" value="UniProtKB-UniRule"/>
</dbReference>
<evidence type="ECO:0000313" key="18">
    <source>
        <dbReference type="EMBL" id="KND90461.1"/>
    </source>
</evidence>
<evidence type="ECO:0000256" key="6">
    <source>
        <dbReference type="ARBA" id="ARBA00022643"/>
    </source>
</evidence>
<dbReference type="SUPFAM" id="SSF63380">
    <property type="entry name" value="Riboflavin synthase domain-like"/>
    <property type="match status" value="1"/>
</dbReference>
<evidence type="ECO:0000256" key="3">
    <source>
        <dbReference type="ARBA" id="ARBA00022448"/>
    </source>
</evidence>
<keyword evidence="5 14" id="KW-0285">Flavoprotein</keyword>
<dbReference type="Pfam" id="PF00258">
    <property type="entry name" value="Flavodoxin_1"/>
    <property type="match status" value="1"/>
</dbReference>
<proteinExistence type="inferred from homology"/>
<keyword evidence="3 14" id="KW-0813">Transport</keyword>
<organism evidence="18 19">
    <name type="scientific">Tolypocladium ophioglossoides (strain CBS 100239)</name>
    <name type="common">Snaketongue truffleclub</name>
    <name type="synonym">Elaphocordyceps ophioglossoides</name>
    <dbReference type="NCBI Taxonomy" id="1163406"/>
    <lineage>
        <taxon>Eukaryota</taxon>
        <taxon>Fungi</taxon>
        <taxon>Dikarya</taxon>
        <taxon>Ascomycota</taxon>
        <taxon>Pezizomycotina</taxon>
        <taxon>Sordariomycetes</taxon>
        <taxon>Hypocreomycetidae</taxon>
        <taxon>Hypocreales</taxon>
        <taxon>Ophiocordycipitaceae</taxon>
        <taxon>Tolypocladium</taxon>
    </lineage>
</organism>
<feature type="domain" description="Flavodoxin-like" evidence="16">
    <location>
        <begin position="507"/>
        <end position="648"/>
    </location>
</feature>
<keyword evidence="11 14" id="KW-0560">Oxidoreductase</keyword>
<dbReference type="InterPro" id="IPR017927">
    <property type="entry name" value="FAD-bd_FR_type"/>
</dbReference>
<evidence type="ECO:0000256" key="11">
    <source>
        <dbReference type="ARBA" id="ARBA00023002"/>
    </source>
</evidence>
<keyword evidence="13 14" id="KW-0503">Monooxygenase</keyword>
<evidence type="ECO:0000256" key="13">
    <source>
        <dbReference type="ARBA" id="ARBA00023033"/>
    </source>
</evidence>
<dbReference type="PANTHER" id="PTHR19384">
    <property type="entry name" value="NITRIC OXIDE SYNTHASE-RELATED"/>
    <property type="match status" value="1"/>
</dbReference>
<evidence type="ECO:0000256" key="5">
    <source>
        <dbReference type="ARBA" id="ARBA00022630"/>
    </source>
</evidence>
<dbReference type="InterPro" id="IPR008254">
    <property type="entry name" value="Flavodoxin/NO_synth"/>
</dbReference>
<dbReference type="FunFam" id="3.40.50.80:FF:000031">
    <property type="entry name" value="Bifunctional cytochrome P450/NADPH--P450 reductase"/>
    <property type="match status" value="1"/>
</dbReference>
<dbReference type="Gene3D" id="3.40.50.360">
    <property type="match status" value="1"/>
</dbReference>
<comment type="catalytic activity">
    <reaction evidence="14">
        <text>an organic molecule + reduced [NADPH--hemoprotein reductase] + O2 = an alcohol + oxidized [NADPH--hemoprotein reductase] + H2O + H(+)</text>
        <dbReference type="Rhea" id="RHEA:17149"/>
        <dbReference type="Rhea" id="RHEA-COMP:11964"/>
        <dbReference type="Rhea" id="RHEA-COMP:11965"/>
        <dbReference type="ChEBI" id="CHEBI:15377"/>
        <dbReference type="ChEBI" id="CHEBI:15378"/>
        <dbReference type="ChEBI" id="CHEBI:15379"/>
        <dbReference type="ChEBI" id="CHEBI:30879"/>
        <dbReference type="ChEBI" id="CHEBI:57618"/>
        <dbReference type="ChEBI" id="CHEBI:58210"/>
        <dbReference type="ChEBI" id="CHEBI:142491"/>
        <dbReference type="EC" id="1.14.14.1"/>
    </reaction>
</comment>
<dbReference type="FunFam" id="1.10.630.10:FF:000040">
    <property type="entry name" value="Bifunctional cytochrome P450/NADPH--P450 reductase"/>
    <property type="match status" value="1"/>
</dbReference>
<dbReference type="InterPro" id="IPR029039">
    <property type="entry name" value="Flavoprotein-like_sf"/>
</dbReference>
<dbReference type="GO" id="GO:0003958">
    <property type="term" value="F:NADPH-hemoprotein reductase activity"/>
    <property type="evidence" value="ECO:0007669"/>
    <property type="project" value="UniProtKB-UniRule"/>
</dbReference>
<comment type="cofactor">
    <cofactor evidence="1 14 15">
        <name>heme</name>
        <dbReference type="ChEBI" id="CHEBI:30413"/>
    </cofactor>
</comment>
<dbReference type="InterPro" id="IPR001433">
    <property type="entry name" value="OxRdtase_FAD/NAD-bd"/>
</dbReference>
<dbReference type="FunFam" id="3.40.50.360:FF:000032">
    <property type="entry name" value="Bifunctional cytochrome P450/NADPH--P450 reductase"/>
    <property type="match status" value="1"/>
</dbReference>
<dbReference type="InterPro" id="IPR002401">
    <property type="entry name" value="Cyt_P450_E_grp-I"/>
</dbReference>